<protein>
    <recommendedName>
        <fullName evidence="5">DUF819 protein</fullName>
    </recommendedName>
</protein>
<feature type="transmembrane region" description="Helical" evidence="2">
    <location>
        <begin position="307"/>
        <end position="326"/>
    </location>
</feature>
<dbReference type="InterPro" id="IPR008537">
    <property type="entry name" value="DUF819"/>
</dbReference>
<comment type="caution">
    <text evidence="3">The sequence shown here is derived from an EMBL/GenBank/DDBJ whole genome shotgun (WGS) entry which is preliminary data.</text>
</comment>
<feature type="compositionally biased region" description="Pro residues" evidence="1">
    <location>
        <begin position="197"/>
        <end position="208"/>
    </location>
</feature>
<feature type="compositionally biased region" description="Low complexity" evidence="1">
    <location>
        <begin position="176"/>
        <end position="185"/>
    </location>
</feature>
<feature type="transmembrane region" description="Helical" evidence="2">
    <location>
        <begin position="238"/>
        <end position="259"/>
    </location>
</feature>
<keyword evidence="4" id="KW-1185">Reference proteome</keyword>
<dbReference type="Pfam" id="PF05684">
    <property type="entry name" value="DUF819"/>
    <property type="match status" value="2"/>
</dbReference>
<name>A0A150GQW4_GONPE</name>
<evidence type="ECO:0000256" key="2">
    <source>
        <dbReference type="SAM" id="Phobius"/>
    </source>
</evidence>
<accession>A0A150GQW4</accession>
<evidence type="ECO:0008006" key="5">
    <source>
        <dbReference type="Google" id="ProtNLM"/>
    </source>
</evidence>
<dbReference type="OrthoDB" id="45797at2759"/>
<dbReference type="Proteomes" id="UP000075714">
    <property type="component" value="Unassembled WGS sequence"/>
</dbReference>
<proteinExistence type="predicted"/>
<feature type="transmembrane region" description="Helical" evidence="2">
    <location>
        <begin position="113"/>
        <end position="134"/>
    </location>
</feature>
<feature type="transmembrane region" description="Helical" evidence="2">
    <location>
        <begin position="85"/>
        <end position="107"/>
    </location>
</feature>
<dbReference type="PANTHER" id="PTHR34289:SF8">
    <property type="entry name" value="DUF819 DOMAIN-CONTAINING PROTEIN"/>
    <property type="match status" value="1"/>
</dbReference>
<dbReference type="EMBL" id="LSYV01000011">
    <property type="protein sequence ID" value="KXZ52225.1"/>
    <property type="molecule type" value="Genomic_DNA"/>
</dbReference>
<keyword evidence="2" id="KW-0812">Transmembrane</keyword>
<organism evidence="3 4">
    <name type="scientific">Gonium pectorale</name>
    <name type="common">Green alga</name>
    <dbReference type="NCBI Taxonomy" id="33097"/>
    <lineage>
        <taxon>Eukaryota</taxon>
        <taxon>Viridiplantae</taxon>
        <taxon>Chlorophyta</taxon>
        <taxon>core chlorophytes</taxon>
        <taxon>Chlorophyceae</taxon>
        <taxon>CS clade</taxon>
        <taxon>Chlamydomonadales</taxon>
        <taxon>Volvocaceae</taxon>
        <taxon>Gonium</taxon>
    </lineage>
</organism>
<feature type="transmembrane region" description="Helical" evidence="2">
    <location>
        <begin position="51"/>
        <end position="73"/>
    </location>
</feature>
<evidence type="ECO:0000313" key="4">
    <source>
        <dbReference type="Proteomes" id="UP000075714"/>
    </source>
</evidence>
<reference evidence="4" key="1">
    <citation type="journal article" date="2016" name="Nat. Commun.">
        <title>The Gonium pectorale genome demonstrates co-option of cell cycle regulation during the evolution of multicellularity.</title>
        <authorList>
            <person name="Hanschen E.R."/>
            <person name="Marriage T.N."/>
            <person name="Ferris P.J."/>
            <person name="Hamaji T."/>
            <person name="Toyoda A."/>
            <person name="Fujiyama A."/>
            <person name="Neme R."/>
            <person name="Noguchi H."/>
            <person name="Minakuchi Y."/>
            <person name="Suzuki M."/>
            <person name="Kawai-Toyooka H."/>
            <person name="Smith D.R."/>
            <person name="Sparks H."/>
            <person name="Anderson J."/>
            <person name="Bakaric R."/>
            <person name="Luria V."/>
            <person name="Karger A."/>
            <person name="Kirschner M.W."/>
            <person name="Durand P.M."/>
            <person name="Michod R.E."/>
            <person name="Nozaki H."/>
            <person name="Olson B.J."/>
        </authorList>
    </citation>
    <scope>NUCLEOTIDE SEQUENCE [LARGE SCALE GENOMIC DNA]</scope>
    <source>
        <strain evidence="4">NIES-2863</strain>
    </source>
</reference>
<dbReference type="AlphaFoldDB" id="A0A150GQW4"/>
<dbReference type="STRING" id="33097.A0A150GQW4"/>
<sequence>MLCAVGLAATGVIPVECAAYDTVWRYLMPCAAACFLLETDVQRLASDGGPVLAGFALGAVGMVLGALAGWALLREPLGAQGAKLAACLCASYVGGSVNFAAVAMALHVPASSLPGAMAADNLMMAAFLAALMAVPVQRAAMATATAAAPAPPSSLTTETQVAAAASEPAAAAVLSAPSAAPATSSEKGGESLRQGAAPPPPAAAPAPPVTAESLGLTFAAAAVACAVSQHIATALNAAPLTLMIMAVVAAGITAGAQWLRRRLGGAVQQQGPIFAGASQVGVMLMQLFFAVIGASAGSLGCLAGCGVLLPFLAVMVSVHWAVVALVGERLLRLPREALLLGSNANIGGSATAAGTMGYATGTACGLAVARLVGAAG</sequence>
<evidence type="ECO:0000313" key="3">
    <source>
        <dbReference type="EMBL" id="KXZ52225.1"/>
    </source>
</evidence>
<feature type="transmembrane region" description="Helical" evidence="2">
    <location>
        <begin position="271"/>
        <end position="295"/>
    </location>
</feature>
<keyword evidence="2" id="KW-1133">Transmembrane helix</keyword>
<feature type="region of interest" description="Disordered" evidence="1">
    <location>
        <begin position="176"/>
        <end position="208"/>
    </location>
</feature>
<gene>
    <name evidence="3" type="ORF">GPECTOR_10g856</name>
</gene>
<dbReference type="PANTHER" id="PTHR34289">
    <property type="entry name" value="PROTEIN, PUTATIVE (DUF819)-RELATED"/>
    <property type="match status" value="1"/>
</dbReference>
<evidence type="ECO:0000256" key="1">
    <source>
        <dbReference type="SAM" id="MobiDB-lite"/>
    </source>
</evidence>
<keyword evidence="2" id="KW-0472">Membrane</keyword>